<dbReference type="InterPro" id="IPR001584">
    <property type="entry name" value="Integrase_cat-core"/>
</dbReference>
<comment type="caution">
    <text evidence="2">The sequence shown here is derived from an EMBL/GenBank/DDBJ whole genome shotgun (WGS) entry which is preliminary data.</text>
</comment>
<accession>A0ABS7TU44</accession>
<feature type="domain" description="Integrase catalytic" evidence="1">
    <location>
        <begin position="123"/>
        <end position="263"/>
    </location>
</feature>
<dbReference type="SUPFAM" id="SSF53098">
    <property type="entry name" value="Ribonuclease H-like"/>
    <property type="match status" value="1"/>
</dbReference>
<dbReference type="PANTHER" id="PTHR46889:SF4">
    <property type="entry name" value="TRANSPOSASE INSO FOR INSERTION SEQUENCE ELEMENT IS911B-RELATED"/>
    <property type="match status" value="1"/>
</dbReference>
<gene>
    <name evidence="2" type="ORF">K7C98_20865</name>
</gene>
<reference evidence="2" key="1">
    <citation type="submission" date="2021-08" db="EMBL/GenBank/DDBJ databases">
        <authorList>
            <person name="Stevens D.C."/>
        </authorList>
    </citation>
    <scope>NUCLEOTIDE SEQUENCE</scope>
    <source>
        <strain evidence="2">DSM 53165</strain>
    </source>
</reference>
<proteinExistence type="predicted"/>
<sequence>MTIFEVIAAEEAHFPVSMMCEVLDVSRSGYYAWKTREPSERARETAELAQEVAAIHEASRKTYGSPRIRRELRERGRKVSRKRVARLMRQEGIQGRRRPKFRKTTDSNHRLPVADNILDRNFTASKPDQAWVADITYVWTLEGWLYLAVLLDLFSRRVVGWSMADHMRTELALGALQAALGHREPSPEGLLFHSDRSSQYAADDHREALRRAGITCSMSRKGNCWDNAVVESFNSTLKTELVHRTIFLTREAVKLPRSGGHAR</sequence>
<dbReference type="PANTHER" id="PTHR46889">
    <property type="entry name" value="TRANSPOSASE INSF FOR INSERTION SEQUENCE IS3B-RELATED"/>
    <property type="match status" value="1"/>
</dbReference>
<evidence type="ECO:0000313" key="2">
    <source>
        <dbReference type="EMBL" id="MBZ5711700.1"/>
    </source>
</evidence>
<dbReference type="EMBL" id="JAIRAU010000027">
    <property type="protein sequence ID" value="MBZ5711700.1"/>
    <property type="molecule type" value="Genomic_DNA"/>
</dbReference>
<evidence type="ECO:0000259" key="1">
    <source>
        <dbReference type="PROSITE" id="PS50994"/>
    </source>
</evidence>
<dbReference type="InterPro" id="IPR050900">
    <property type="entry name" value="Transposase_IS3/IS150/IS904"/>
</dbReference>
<dbReference type="RefSeq" id="WP_224193461.1">
    <property type="nucleotide sequence ID" value="NZ_JAIRAU010000027.1"/>
</dbReference>
<dbReference type="InterPro" id="IPR012337">
    <property type="entry name" value="RNaseH-like_sf"/>
</dbReference>
<keyword evidence="3" id="KW-1185">Reference proteome</keyword>
<dbReference type="Proteomes" id="UP001139031">
    <property type="component" value="Unassembled WGS sequence"/>
</dbReference>
<protein>
    <submittedName>
        <fullName evidence="2">IS3 family transposase</fullName>
    </submittedName>
</protein>
<dbReference type="Pfam" id="PF00665">
    <property type="entry name" value="rve"/>
    <property type="match status" value="1"/>
</dbReference>
<dbReference type="Gene3D" id="3.30.420.10">
    <property type="entry name" value="Ribonuclease H-like superfamily/Ribonuclease H"/>
    <property type="match status" value="1"/>
</dbReference>
<dbReference type="InterPro" id="IPR048020">
    <property type="entry name" value="Transpos_IS3"/>
</dbReference>
<dbReference type="NCBIfam" id="NF033516">
    <property type="entry name" value="transpos_IS3"/>
    <property type="match status" value="1"/>
</dbReference>
<evidence type="ECO:0000313" key="3">
    <source>
        <dbReference type="Proteomes" id="UP001139031"/>
    </source>
</evidence>
<organism evidence="2 3">
    <name type="scientific">Nannocystis pusilla</name>
    <dbReference type="NCBI Taxonomy" id="889268"/>
    <lineage>
        <taxon>Bacteria</taxon>
        <taxon>Pseudomonadati</taxon>
        <taxon>Myxococcota</taxon>
        <taxon>Polyangia</taxon>
        <taxon>Nannocystales</taxon>
        <taxon>Nannocystaceae</taxon>
        <taxon>Nannocystis</taxon>
    </lineage>
</organism>
<dbReference type="PROSITE" id="PS50994">
    <property type="entry name" value="INTEGRASE"/>
    <property type="match status" value="1"/>
</dbReference>
<dbReference type="InterPro" id="IPR025948">
    <property type="entry name" value="HTH-like_dom"/>
</dbReference>
<name>A0ABS7TU44_9BACT</name>
<dbReference type="InterPro" id="IPR036397">
    <property type="entry name" value="RNaseH_sf"/>
</dbReference>
<dbReference type="Pfam" id="PF13276">
    <property type="entry name" value="HTH_21"/>
    <property type="match status" value="1"/>
</dbReference>